<dbReference type="RefSeq" id="WP_262574204.1">
    <property type="nucleotide sequence ID" value="NZ_JAOQKJ010000005.1"/>
</dbReference>
<keyword evidence="1" id="KW-0805">Transcription regulation</keyword>
<dbReference type="InterPro" id="IPR037923">
    <property type="entry name" value="HTH-like"/>
</dbReference>
<protein>
    <submittedName>
        <fullName evidence="5">Helix-turn-helix transcriptional regulator</fullName>
    </submittedName>
</protein>
<evidence type="ECO:0000313" key="6">
    <source>
        <dbReference type="Proteomes" id="UP001652432"/>
    </source>
</evidence>
<name>A0ABT2T1W1_9FIRM</name>
<evidence type="ECO:0000256" key="3">
    <source>
        <dbReference type="ARBA" id="ARBA00023163"/>
    </source>
</evidence>
<keyword evidence="3" id="KW-0804">Transcription</keyword>
<sequence>MEHLLKIPCTAMPFVSEADYSVTLAPMIHADRTAPFHVAIYLLQGSMEIIEDGIPYRIMPDQIFFLKSGIHHWGNRSFEIGSSWYYAHFYCDAPSSCMEELPRGIYYDERVSLKPSEKDRYFITLPKLINCEEKTQIKRNFEKMIEAHIHGNIPQASIRLWQIFLECAQNAQDDKVSNGYAEQIQNYVRQHYIDGFTSAQIQEACGLSYKYAGTLFKEVTGQTIKEYQCTLRLRKAEQLLKETNKSITEIAQLTGFSDVFYFSKIFHRKKGCPPGEYRKTYIPGI</sequence>
<feature type="domain" description="HTH araC/xylS-type" evidence="4">
    <location>
        <begin position="182"/>
        <end position="280"/>
    </location>
</feature>
<accession>A0ABT2T1W1</accession>
<gene>
    <name evidence="5" type="ORF">OCV77_06780</name>
</gene>
<dbReference type="InterPro" id="IPR009057">
    <property type="entry name" value="Homeodomain-like_sf"/>
</dbReference>
<keyword evidence="6" id="KW-1185">Reference proteome</keyword>
<dbReference type="Pfam" id="PF12833">
    <property type="entry name" value="HTH_18"/>
    <property type="match status" value="1"/>
</dbReference>
<reference evidence="5 6" key="1">
    <citation type="journal article" date="2021" name="ISME Commun">
        <title>Automated analysis of genomic sequences facilitates high-throughput and comprehensive description of bacteria.</title>
        <authorList>
            <person name="Hitch T.C.A."/>
        </authorList>
    </citation>
    <scope>NUCLEOTIDE SEQUENCE [LARGE SCALE GENOMIC DNA]</scope>
    <source>
        <strain evidence="5 6">Sanger_18</strain>
    </source>
</reference>
<dbReference type="PROSITE" id="PS01124">
    <property type="entry name" value="HTH_ARAC_FAMILY_2"/>
    <property type="match status" value="1"/>
</dbReference>
<dbReference type="Proteomes" id="UP001652432">
    <property type="component" value="Unassembled WGS sequence"/>
</dbReference>
<dbReference type="PANTHER" id="PTHR43280">
    <property type="entry name" value="ARAC-FAMILY TRANSCRIPTIONAL REGULATOR"/>
    <property type="match status" value="1"/>
</dbReference>
<dbReference type="EMBL" id="JAOQKJ010000005">
    <property type="protein sequence ID" value="MCU6744200.1"/>
    <property type="molecule type" value="Genomic_DNA"/>
</dbReference>
<dbReference type="SMART" id="SM00342">
    <property type="entry name" value="HTH_ARAC"/>
    <property type="match status" value="1"/>
</dbReference>
<evidence type="ECO:0000256" key="1">
    <source>
        <dbReference type="ARBA" id="ARBA00023015"/>
    </source>
</evidence>
<organism evidence="5 6">
    <name type="scientific">Suilimivivens aceti</name>
    <dbReference type="NCBI Taxonomy" id="2981774"/>
    <lineage>
        <taxon>Bacteria</taxon>
        <taxon>Bacillati</taxon>
        <taxon>Bacillota</taxon>
        <taxon>Clostridia</taxon>
        <taxon>Lachnospirales</taxon>
        <taxon>Lachnospiraceae</taxon>
        <taxon>Suilimivivens</taxon>
    </lineage>
</organism>
<dbReference type="SUPFAM" id="SSF46689">
    <property type="entry name" value="Homeodomain-like"/>
    <property type="match status" value="1"/>
</dbReference>
<proteinExistence type="predicted"/>
<dbReference type="PRINTS" id="PR00032">
    <property type="entry name" value="HTHARAC"/>
</dbReference>
<dbReference type="InterPro" id="IPR018060">
    <property type="entry name" value="HTH_AraC"/>
</dbReference>
<evidence type="ECO:0000256" key="2">
    <source>
        <dbReference type="ARBA" id="ARBA00023125"/>
    </source>
</evidence>
<dbReference type="SUPFAM" id="SSF51215">
    <property type="entry name" value="Regulatory protein AraC"/>
    <property type="match status" value="1"/>
</dbReference>
<dbReference type="PANTHER" id="PTHR43280:SF28">
    <property type="entry name" value="HTH-TYPE TRANSCRIPTIONAL ACTIVATOR RHAS"/>
    <property type="match status" value="1"/>
</dbReference>
<evidence type="ECO:0000259" key="4">
    <source>
        <dbReference type="PROSITE" id="PS01124"/>
    </source>
</evidence>
<dbReference type="Gene3D" id="1.10.10.60">
    <property type="entry name" value="Homeodomain-like"/>
    <property type="match status" value="2"/>
</dbReference>
<keyword evidence="2" id="KW-0238">DNA-binding</keyword>
<evidence type="ECO:0000313" key="5">
    <source>
        <dbReference type="EMBL" id="MCU6744200.1"/>
    </source>
</evidence>
<dbReference type="InterPro" id="IPR020449">
    <property type="entry name" value="Tscrpt_reg_AraC-type_HTH"/>
</dbReference>
<comment type="caution">
    <text evidence="5">The sequence shown here is derived from an EMBL/GenBank/DDBJ whole genome shotgun (WGS) entry which is preliminary data.</text>
</comment>